<name>A0A4Y6EE56_9CAUD</name>
<dbReference type="GeneID" id="55618048"/>
<organism evidence="1 2">
    <name type="scientific">Microbacterium phage TinyTimothy</name>
    <dbReference type="NCBI Taxonomy" id="2583039"/>
    <lineage>
        <taxon>Viruses</taxon>
        <taxon>Duplodnaviria</taxon>
        <taxon>Heunggongvirae</taxon>
        <taxon>Uroviricota</taxon>
        <taxon>Caudoviricetes</taxon>
        <taxon>Eekayvirinae</taxon>
        <taxon>Tinytimothyvirus</taxon>
        <taxon>Tinytimothyvirus tinytimothy</taxon>
    </lineage>
</organism>
<dbReference type="KEGG" id="vg:55618048"/>
<proteinExistence type="predicted"/>
<keyword evidence="2" id="KW-1185">Reference proteome</keyword>
<evidence type="ECO:0000313" key="1">
    <source>
        <dbReference type="EMBL" id="QDF16976.1"/>
    </source>
</evidence>
<dbReference type="EMBL" id="MK878904">
    <property type="protein sequence ID" value="QDF16976.1"/>
    <property type="molecule type" value="Genomic_DNA"/>
</dbReference>
<accession>A0A4Y6EE56</accession>
<dbReference type="RefSeq" id="YP_009847651.1">
    <property type="nucleotide sequence ID" value="NC_048777.1"/>
</dbReference>
<evidence type="ECO:0000313" key="2">
    <source>
        <dbReference type="Proteomes" id="UP000318861"/>
    </source>
</evidence>
<reference evidence="1 2" key="1">
    <citation type="submission" date="2019-05" db="EMBL/GenBank/DDBJ databases">
        <authorList>
            <person name="Baumgardner C.A."/>
            <person name="Folse N.B."/>
            <person name="Neri L.M."/>
            <person name="Renaud V.D."/>
            <person name="Wallen J.R."/>
            <person name="Bintz B.J."/>
            <person name="Gainey M.D."/>
            <person name="Garlena R.A."/>
            <person name="Russell D.A."/>
            <person name="Pope W.H."/>
            <person name="Jacobs-Sera D."/>
            <person name="Hatfull G.F."/>
        </authorList>
    </citation>
    <scope>NUCLEOTIDE SEQUENCE [LARGE SCALE GENOMIC DNA]</scope>
</reference>
<sequence length="82" mass="9481">MSDKGFIITDITGLRKDYITMAVLRGRLRLSQHFGGRVTAELRAVRIYADKYGYDKPIKTTKQALEFLELAQKMLTNDEQDR</sequence>
<protein>
    <submittedName>
        <fullName evidence="1">Uncharacterized protein</fullName>
    </submittedName>
</protein>
<gene>
    <name evidence="1" type="primary">23</name>
    <name evidence="1" type="ORF">SEA_TINYTIMOTHY_23</name>
</gene>
<dbReference type="Proteomes" id="UP000318861">
    <property type="component" value="Segment"/>
</dbReference>